<evidence type="ECO:0000259" key="3">
    <source>
        <dbReference type="Pfam" id="PF00248"/>
    </source>
</evidence>
<dbReference type="CDD" id="cd19071">
    <property type="entry name" value="AKR_AKR1-5-like"/>
    <property type="match status" value="1"/>
</dbReference>
<feature type="transmembrane region" description="Helical" evidence="2">
    <location>
        <begin position="253"/>
        <end position="271"/>
    </location>
</feature>
<dbReference type="InterPro" id="IPR023210">
    <property type="entry name" value="NADP_OxRdtase_dom"/>
</dbReference>
<evidence type="ECO:0000313" key="5">
    <source>
        <dbReference type="Proteomes" id="UP000606974"/>
    </source>
</evidence>
<reference evidence="4" key="1">
    <citation type="submission" date="2020-02" db="EMBL/GenBank/DDBJ databases">
        <authorList>
            <person name="Palmer J.M."/>
        </authorList>
    </citation>
    <scope>NUCLEOTIDE SEQUENCE</scope>
    <source>
        <strain evidence="4">EPUS1.4</strain>
        <tissue evidence="4">Thallus</tissue>
    </source>
</reference>
<gene>
    <name evidence="4" type="ORF">GJ744_003266</name>
</gene>
<dbReference type="Proteomes" id="UP000606974">
    <property type="component" value="Unassembled WGS sequence"/>
</dbReference>
<keyword evidence="2" id="KW-0812">Transmembrane</keyword>
<feature type="domain" description="NADP-dependent oxidoreductase" evidence="3">
    <location>
        <begin position="34"/>
        <end position="220"/>
    </location>
</feature>
<keyword evidence="2" id="KW-1133">Transmembrane helix</keyword>
<name>A0A8H7A9A8_9EURO</name>
<dbReference type="Gene3D" id="3.20.20.100">
    <property type="entry name" value="NADP-dependent oxidoreductase domain"/>
    <property type="match status" value="1"/>
</dbReference>
<dbReference type="InterPro" id="IPR036812">
    <property type="entry name" value="NAD(P)_OxRdtase_dom_sf"/>
</dbReference>
<dbReference type="GO" id="GO:0016491">
    <property type="term" value="F:oxidoreductase activity"/>
    <property type="evidence" value="ECO:0007669"/>
    <property type="project" value="UniProtKB-KW"/>
</dbReference>
<comment type="caution">
    <text evidence="4">The sequence shown here is derived from an EMBL/GenBank/DDBJ whole genome shotgun (WGS) entry which is preliminary data.</text>
</comment>
<keyword evidence="5" id="KW-1185">Reference proteome</keyword>
<evidence type="ECO:0000313" key="4">
    <source>
        <dbReference type="EMBL" id="KAF7503774.1"/>
    </source>
</evidence>
<dbReference type="EMBL" id="JAACFV010000162">
    <property type="protein sequence ID" value="KAF7503774.1"/>
    <property type="molecule type" value="Genomic_DNA"/>
</dbReference>
<evidence type="ECO:0000256" key="1">
    <source>
        <dbReference type="ARBA" id="ARBA00023002"/>
    </source>
</evidence>
<evidence type="ECO:0000256" key="2">
    <source>
        <dbReference type="SAM" id="Phobius"/>
    </source>
</evidence>
<dbReference type="InterPro" id="IPR020471">
    <property type="entry name" value="AKR"/>
</dbReference>
<dbReference type="Pfam" id="PF00248">
    <property type="entry name" value="Aldo_ket_red"/>
    <property type="match status" value="1"/>
</dbReference>
<dbReference type="AlphaFoldDB" id="A0A8H7A9A8"/>
<protein>
    <recommendedName>
        <fullName evidence="3">NADP-dependent oxidoreductase domain-containing protein</fullName>
    </recommendedName>
</protein>
<dbReference type="SUPFAM" id="SSF51430">
    <property type="entry name" value="NAD(P)-linked oxidoreductase"/>
    <property type="match status" value="1"/>
</dbReference>
<dbReference type="PANTHER" id="PTHR11732">
    <property type="entry name" value="ALDO/KETO REDUCTASE"/>
    <property type="match status" value="1"/>
</dbReference>
<sequence length="314" mass="35050">MAATALMGRLSLNSPHIPHISQSLPAFIYGTAWKKDATADLVYLALNAGIRAIDTANQPKHYQEQLVGSGIRKALQEGMVKRADIYVQTKFTSVPGQDPDNLPYDPKDPVSKQVQDSVESSLQHLRTSGDRFDDVEGSYIDTVVLHSPMPTIAETMEVWETLERFVPGKIRNLGVSNCNLFTLINIFERATIKPAVVQNRFYPQTKFDIGLRKFCLEKAIIYQSFWTLTANPKLVWSAEVGVLANQLGISTQAALYCLVFGLGNIVVLNGTKRYERMRADLEAVELVKAFSIRSPEAWERALQAFKKLLEDSAT</sequence>
<keyword evidence="1" id="KW-0560">Oxidoreductase</keyword>
<dbReference type="FunFam" id="3.20.20.100:FF:000045">
    <property type="entry name" value="Aldo-keto reductase (AKR), putative"/>
    <property type="match status" value="1"/>
</dbReference>
<proteinExistence type="predicted"/>
<keyword evidence="2" id="KW-0472">Membrane</keyword>
<accession>A0A8H7A9A8</accession>
<organism evidence="4 5">
    <name type="scientific">Endocarpon pusillum</name>
    <dbReference type="NCBI Taxonomy" id="364733"/>
    <lineage>
        <taxon>Eukaryota</taxon>
        <taxon>Fungi</taxon>
        <taxon>Dikarya</taxon>
        <taxon>Ascomycota</taxon>
        <taxon>Pezizomycotina</taxon>
        <taxon>Eurotiomycetes</taxon>
        <taxon>Chaetothyriomycetidae</taxon>
        <taxon>Verrucariales</taxon>
        <taxon>Verrucariaceae</taxon>
        <taxon>Endocarpon</taxon>
    </lineage>
</organism>
<dbReference type="OrthoDB" id="5357513at2759"/>